<evidence type="ECO:0000256" key="2">
    <source>
        <dbReference type="SAM" id="MobiDB-lite"/>
    </source>
</evidence>
<feature type="compositionally biased region" description="Polar residues" evidence="2">
    <location>
        <begin position="147"/>
        <end position="156"/>
    </location>
</feature>
<keyword evidence="1" id="KW-0175">Coiled coil</keyword>
<reference evidence="4 5" key="1">
    <citation type="journal article" date="2014" name="Genome Announc.">
        <title>Genome Sequence of the Microsporidian Species Nematocida sp1 Strain ERTm6 (ATCC PRA-372).</title>
        <authorList>
            <person name="Bakowski M.A."/>
            <person name="Priest M."/>
            <person name="Young S."/>
            <person name="Cuomo C.A."/>
            <person name="Troemel E.R."/>
        </authorList>
    </citation>
    <scope>NUCLEOTIDE SEQUENCE [LARGE SCALE GENOMIC DNA]</scope>
    <source>
        <strain evidence="4 5">ERTm6</strain>
    </source>
</reference>
<name>A0A086J470_NEMA1</name>
<feature type="compositionally biased region" description="Basic and acidic residues" evidence="2">
    <location>
        <begin position="109"/>
        <end position="145"/>
    </location>
</feature>
<keyword evidence="3" id="KW-0472">Membrane</keyword>
<dbReference type="EMBL" id="AKIJ01000001">
    <property type="protein sequence ID" value="KFG26938.1"/>
    <property type="molecule type" value="Genomic_DNA"/>
</dbReference>
<evidence type="ECO:0000256" key="1">
    <source>
        <dbReference type="SAM" id="Coils"/>
    </source>
</evidence>
<dbReference type="RefSeq" id="XP_052905493.1">
    <property type="nucleotide sequence ID" value="XM_053047668.1"/>
</dbReference>
<keyword evidence="3" id="KW-0812">Transmembrane</keyword>
<organism evidence="4 5">
    <name type="scientific">Nematocida ausubeli (strain ATCC PRA-371 / ERTm2)</name>
    <name type="common">Nematode killer fungus</name>
    <dbReference type="NCBI Taxonomy" id="1913371"/>
    <lineage>
        <taxon>Eukaryota</taxon>
        <taxon>Fungi</taxon>
        <taxon>Fungi incertae sedis</taxon>
        <taxon>Microsporidia</taxon>
        <taxon>Nematocida</taxon>
    </lineage>
</organism>
<evidence type="ECO:0000313" key="5">
    <source>
        <dbReference type="Proteomes" id="UP000054524"/>
    </source>
</evidence>
<feature type="transmembrane region" description="Helical" evidence="3">
    <location>
        <begin position="60"/>
        <end position="81"/>
    </location>
</feature>
<dbReference type="AlphaFoldDB" id="A0A086J470"/>
<feature type="region of interest" description="Disordered" evidence="2">
    <location>
        <begin position="109"/>
        <end position="156"/>
    </location>
</feature>
<dbReference type="Proteomes" id="UP000054524">
    <property type="component" value="Unassembled WGS sequence"/>
</dbReference>
<gene>
    <name evidence="4" type="ORF">NESG_00007</name>
</gene>
<proteinExistence type="predicted"/>
<evidence type="ECO:0000256" key="3">
    <source>
        <dbReference type="SAM" id="Phobius"/>
    </source>
</evidence>
<keyword evidence="5" id="KW-1185">Reference proteome</keyword>
<protein>
    <submittedName>
        <fullName evidence="4">Uncharacterized protein</fullName>
    </submittedName>
</protein>
<accession>A0A086J470</accession>
<feature type="region of interest" description="Disordered" evidence="2">
    <location>
        <begin position="227"/>
        <end position="282"/>
    </location>
</feature>
<feature type="coiled-coil region" evidence="1">
    <location>
        <begin position="584"/>
        <end position="618"/>
    </location>
</feature>
<sequence length="628" mass="72427">MPRENNLNCAKYLTCKKYILAQKHKTKVLSSSRQAKCASSKSKCKTGVPQEWSYMTRRTLLVIMVLVCFAEMELFAVASGASSKNLQNKEKKKRSIKNTIISFLNHEKKNGVDSAGSDKQKTQKEKEEKNSREEKSMRIHLKDISEDQNPSISQNNLPETLNILNIEEPSKGEGYMKEKLSLMEYLVSSNGGKNLNSEETHMHEKNLEDLAKLSELLKNLKDFEDLSIEEPPKDEETLKDLSIEEPPKDEETLKDLSSEESSKDEETLKDLSSEESSKDEEALKYVHTAESLNYAESLEFINPEEEFSNMEACINEIISRAYGVPVYEETAAVSEKIYDHTYIPSVSSLKENVEKAHKVCINIKNNLVAEGKKKEYYAKYKEFEKERDIYLRMAKDLNSYLESRLKVKECVASIDAYCLSNSISMEPGVCKEYDTAKKEVDAISLEIKELVNPTKKDIEDEFKILCSVVNKLKEHENIPETEYKDILNEVLEANAKFNDIFLNEENIFEKLDRKNELLYSMRFKEEKYLDSMKQDTNQISNAIKSHINYLSVSTKANIFRKAILDHQRTSIENTKMEIREYTSYNNAEKQHKDMKDALKEAEYKLMEAENALDQYYVKHPIAAMESDI</sequence>
<evidence type="ECO:0000313" key="4">
    <source>
        <dbReference type="EMBL" id="KFG26938.1"/>
    </source>
</evidence>
<comment type="caution">
    <text evidence="4">The sequence shown here is derived from an EMBL/GenBank/DDBJ whole genome shotgun (WGS) entry which is preliminary data.</text>
</comment>
<dbReference type="GeneID" id="77674980"/>
<keyword evidence="3" id="KW-1133">Transmembrane helix</keyword>
<dbReference type="HOGENOM" id="CLU_435513_0_0_1"/>